<protein>
    <submittedName>
        <fullName evidence="1">Uncharacterized protein</fullName>
    </submittedName>
</protein>
<dbReference type="RefSeq" id="WP_143133330.1">
    <property type="nucleotide sequence ID" value="NZ_FPBO01000034.1"/>
</dbReference>
<dbReference type="Proteomes" id="UP000199391">
    <property type="component" value="Unassembled WGS sequence"/>
</dbReference>
<dbReference type="EMBL" id="FPBO01000034">
    <property type="protein sequence ID" value="SFV11741.1"/>
    <property type="molecule type" value="Genomic_DNA"/>
</dbReference>
<reference evidence="2" key="1">
    <citation type="submission" date="2016-10" db="EMBL/GenBank/DDBJ databases">
        <authorList>
            <person name="Varghese N."/>
            <person name="Submissions S."/>
        </authorList>
    </citation>
    <scope>NUCLEOTIDE SEQUENCE [LARGE SCALE GENOMIC DNA]</scope>
    <source>
        <strain evidence="2">CGMCC 1.11014</strain>
    </source>
</reference>
<proteinExistence type="predicted"/>
<sequence>MEGRLSDEELAMLRLLDTDAPHQGEGTGAPRPPKRLFELGLVTRPGGGEPRLSALGKRALFQRRCIDVLRALGQGGGAIVEDDARQWLLTCQFIRTAPGASGVAYAVTERGRAWLDDLDRDGAHRAA</sequence>
<keyword evidence="2" id="KW-1185">Reference proteome</keyword>
<dbReference type="AlphaFoldDB" id="A0A1I7LPV3"/>
<dbReference type="STRING" id="1035707.SAMN05216552_103492"/>
<dbReference type="OrthoDB" id="9848236at2"/>
<evidence type="ECO:0000313" key="1">
    <source>
        <dbReference type="EMBL" id="SFV11741.1"/>
    </source>
</evidence>
<organism evidence="1 2">
    <name type="scientific">Pseudoduganella namucuonensis</name>
    <dbReference type="NCBI Taxonomy" id="1035707"/>
    <lineage>
        <taxon>Bacteria</taxon>
        <taxon>Pseudomonadati</taxon>
        <taxon>Pseudomonadota</taxon>
        <taxon>Betaproteobacteria</taxon>
        <taxon>Burkholderiales</taxon>
        <taxon>Oxalobacteraceae</taxon>
        <taxon>Telluria group</taxon>
        <taxon>Pseudoduganella</taxon>
    </lineage>
</organism>
<name>A0A1I7LPV3_9BURK</name>
<gene>
    <name evidence="1" type="ORF">SAMN05216552_103492</name>
</gene>
<accession>A0A1I7LPV3</accession>
<evidence type="ECO:0000313" key="2">
    <source>
        <dbReference type="Proteomes" id="UP000199391"/>
    </source>
</evidence>